<evidence type="ECO:0000313" key="11">
    <source>
        <dbReference type="Proteomes" id="UP001499942"/>
    </source>
</evidence>
<feature type="compositionally biased region" description="Gly residues" evidence="7">
    <location>
        <begin position="395"/>
        <end position="405"/>
    </location>
</feature>
<feature type="transmembrane region" description="Helical" evidence="8">
    <location>
        <begin position="213"/>
        <end position="234"/>
    </location>
</feature>
<dbReference type="PANTHER" id="PTHR23517:SF2">
    <property type="entry name" value="MULTIDRUG RESISTANCE PROTEIN MDTH"/>
    <property type="match status" value="1"/>
</dbReference>
<comment type="caution">
    <text evidence="10">The sequence shown here is derived from an EMBL/GenBank/DDBJ whole genome shotgun (WGS) entry which is preliminary data.</text>
</comment>
<evidence type="ECO:0000256" key="5">
    <source>
        <dbReference type="ARBA" id="ARBA00022989"/>
    </source>
</evidence>
<evidence type="ECO:0000256" key="3">
    <source>
        <dbReference type="ARBA" id="ARBA00022475"/>
    </source>
</evidence>
<evidence type="ECO:0000256" key="4">
    <source>
        <dbReference type="ARBA" id="ARBA00022692"/>
    </source>
</evidence>
<dbReference type="InterPro" id="IPR036259">
    <property type="entry name" value="MFS_trans_sf"/>
</dbReference>
<feature type="transmembrane region" description="Helical" evidence="8">
    <location>
        <begin position="368"/>
        <end position="385"/>
    </location>
</feature>
<feature type="transmembrane region" description="Helical" evidence="8">
    <location>
        <begin position="303"/>
        <end position="324"/>
    </location>
</feature>
<dbReference type="PROSITE" id="PS50850">
    <property type="entry name" value="MFS"/>
    <property type="match status" value="1"/>
</dbReference>
<feature type="transmembrane region" description="Helical" evidence="8">
    <location>
        <begin position="336"/>
        <end position="356"/>
    </location>
</feature>
<name>A0ABN3L4L1_9ACTN</name>
<feature type="compositionally biased region" description="Pro residues" evidence="7">
    <location>
        <begin position="411"/>
        <end position="423"/>
    </location>
</feature>
<organism evidence="10 11">
    <name type="scientific">Streptomyces gobitricini</name>
    <dbReference type="NCBI Taxonomy" id="68211"/>
    <lineage>
        <taxon>Bacteria</taxon>
        <taxon>Bacillati</taxon>
        <taxon>Actinomycetota</taxon>
        <taxon>Actinomycetes</taxon>
        <taxon>Kitasatosporales</taxon>
        <taxon>Streptomycetaceae</taxon>
        <taxon>Streptomyces</taxon>
    </lineage>
</organism>
<dbReference type="InterPro" id="IPR020846">
    <property type="entry name" value="MFS_dom"/>
</dbReference>
<comment type="subcellular location">
    <subcellularLocation>
        <location evidence="1">Cell membrane</location>
        <topology evidence="1">Multi-pass membrane protein</topology>
    </subcellularLocation>
</comment>
<keyword evidence="2" id="KW-0813">Transport</keyword>
<evidence type="ECO:0000259" key="9">
    <source>
        <dbReference type="PROSITE" id="PS50850"/>
    </source>
</evidence>
<evidence type="ECO:0000313" key="10">
    <source>
        <dbReference type="EMBL" id="GAA2475388.1"/>
    </source>
</evidence>
<feature type="transmembrane region" description="Helical" evidence="8">
    <location>
        <begin position="278"/>
        <end position="297"/>
    </location>
</feature>
<keyword evidence="3" id="KW-1003">Cell membrane</keyword>
<feature type="transmembrane region" description="Helical" evidence="8">
    <location>
        <begin position="162"/>
        <end position="181"/>
    </location>
</feature>
<gene>
    <name evidence="10" type="ORF">GCM10010393_01630</name>
</gene>
<evidence type="ECO:0000256" key="1">
    <source>
        <dbReference type="ARBA" id="ARBA00004651"/>
    </source>
</evidence>
<keyword evidence="11" id="KW-1185">Reference proteome</keyword>
<dbReference type="InterPro" id="IPR050171">
    <property type="entry name" value="MFS_Transporters"/>
</dbReference>
<evidence type="ECO:0000256" key="7">
    <source>
        <dbReference type="SAM" id="MobiDB-lite"/>
    </source>
</evidence>
<dbReference type="InterPro" id="IPR011701">
    <property type="entry name" value="MFS"/>
</dbReference>
<evidence type="ECO:0000256" key="6">
    <source>
        <dbReference type="ARBA" id="ARBA00023136"/>
    </source>
</evidence>
<protein>
    <submittedName>
        <fullName evidence="10">MFS transporter</fullName>
    </submittedName>
</protein>
<feature type="transmembrane region" description="Helical" evidence="8">
    <location>
        <begin position="33"/>
        <end position="50"/>
    </location>
</feature>
<dbReference type="SUPFAM" id="SSF103473">
    <property type="entry name" value="MFS general substrate transporter"/>
    <property type="match status" value="1"/>
</dbReference>
<reference evidence="10 11" key="1">
    <citation type="journal article" date="2019" name="Int. J. Syst. Evol. Microbiol.">
        <title>The Global Catalogue of Microorganisms (GCM) 10K type strain sequencing project: providing services to taxonomists for standard genome sequencing and annotation.</title>
        <authorList>
            <consortium name="The Broad Institute Genomics Platform"/>
            <consortium name="The Broad Institute Genome Sequencing Center for Infectious Disease"/>
            <person name="Wu L."/>
            <person name="Ma J."/>
        </authorList>
    </citation>
    <scope>NUCLEOTIDE SEQUENCE [LARGE SCALE GENOMIC DNA]</scope>
    <source>
        <strain evidence="10 11">JCM 5062</strain>
    </source>
</reference>
<dbReference type="Proteomes" id="UP001499942">
    <property type="component" value="Unassembled WGS sequence"/>
</dbReference>
<sequence length="434" mass="43602">MSPLGRLLVGSQFAFNTGFFAVLPYLAEHLSGTLGLGGWLVGLVLGLRTFSQQGLFVVGGALTDRFGPRPVVLAGCALRVAGFLWLAVAGSVWTVTGAVLLVGFAAALFSPAVESEAAREAVRHEAATGVPRTRLLARFSAGGQAGALIGPVLGVLLLRGGFGAACVAGAAVFTLVLAGHWRLMPRREAGPAPAEGARSPSPPVRELLGDRRFLALALAYSSYLLAYNQLYLALPAELERATGSQAALGWLFALSSVLVVGAQLPLERWAAARLSWGASIRTGLLLIATSFAVAGALRPVGGLWPSLAFVVLLTFGQMLVVPATRAWLPDLVDERRLGLCTGALSSLSGAVVLAGGAPAGALVEAGGAWPWAVLAAVPLVGLALVPHRPAGAAAGGAGVAAGGSGAVSAPALPPPPATPPPPAGGSVPGGAPGR</sequence>
<accession>A0ABN3L4L1</accession>
<evidence type="ECO:0000256" key="8">
    <source>
        <dbReference type="SAM" id="Phobius"/>
    </source>
</evidence>
<feature type="region of interest" description="Disordered" evidence="7">
    <location>
        <begin position="395"/>
        <end position="434"/>
    </location>
</feature>
<feature type="transmembrane region" description="Helical" evidence="8">
    <location>
        <begin position="246"/>
        <end position="266"/>
    </location>
</feature>
<proteinExistence type="predicted"/>
<keyword evidence="6 8" id="KW-0472">Membrane</keyword>
<evidence type="ECO:0000256" key="2">
    <source>
        <dbReference type="ARBA" id="ARBA00022448"/>
    </source>
</evidence>
<dbReference type="Pfam" id="PF07690">
    <property type="entry name" value="MFS_1"/>
    <property type="match status" value="1"/>
</dbReference>
<dbReference type="EMBL" id="BAAASR010000001">
    <property type="protein sequence ID" value="GAA2475388.1"/>
    <property type="molecule type" value="Genomic_DNA"/>
</dbReference>
<keyword evidence="5 8" id="KW-1133">Transmembrane helix</keyword>
<dbReference type="PANTHER" id="PTHR23517">
    <property type="entry name" value="RESISTANCE PROTEIN MDTM, PUTATIVE-RELATED-RELATED"/>
    <property type="match status" value="1"/>
</dbReference>
<dbReference type="RefSeq" id="WP_344355227.1">
    <property type="nucleotide sequence ID" value="NZ_BAAASR010000001.1"/>
</dbReference>
<dbReference type="Gene3D" id="1.20.1250.20">
    <property type="entry name" value="MFS general substrate transporter like domains"/>
    <property type="match status" value="1"/>
</dbReference>
<keyword evidence="4 8" id="KW-0812">Transmembrane</keyword>
<feature type="domain" description="Major facilitator superfamily (MFS) profile" evidence="9">
    <location>
        <begin position="1"/>
        <end position="393"/>
    </location>
</feature>